<reference evidence="2" key="1">
    <citation type="journal article" date="2023" name="IMA Fungus">
        <title>Comparative genomic study of the Penicillium genus elucidates a diverse pangenome and 15 lateral gene transfer events.</title>
        <authorList>
            <person name="Petersen C."/>
            <person name="Sorensen T."/>
            <person name="Nielsen M.R."/>
            <person name="Sondergaard T.E."/>
            <person name="Sorensen J.L."/>
            <person name="Fitzpatrick D.A."/>
            <person name="Frisvad J.C."/>
            <person name="Nielsen K.L."/>
        </authorList>
    </citation>
    <scope>NUCLEOTIDE SEQUENCE</scope>
    <source>
        <strain evidence="2">IBT 12815</strain>
    </source>
</reference>
<dbReference type="EMBL" id="JAQJAE010000005">
    <property type="protein sequence ID" value="KAJ5593612.1"/>
    <property type="molecule type" value="Genomic_DNA"/>
</dbReference>
<feature type="compositionally biased region" description="Basic and acidic residues" evidence="1">
    <location>
        <begin position="46"/>
        <end position="60"/>
    </location>
</feature>
<feature type="compositionally biased region" description="Polar residues" evidence="1">
    <location>
        <begin position="36"/>
        <end position="45"/>
    </location>
</feature>
<sequence length="483" mass="54728">MEACNLSSSSNFRAQRVQSYLASEFDGDSIAGTLVRSKQTPTDVSEINRRQCREDPEAHSECSQALNPRDRPQKEYYMPQTIPITSASESQPQSPPLVSNQEQHSNLKPLPYQTRPPGLQTPTNKERATHPHEQLLSAPNTTNEGDSCSVDQSRICDHMPCPIIDVNPTHFGPRADLNGFPFYIEWQQFSFVDGIWKWYPERVALVELAEKTLHRKSGEIHRLLEQPCVAKRLTENPTVGWPRVVFLNNVNCVAFSITGATIGLDKTPVTLQANFSQFIPDTLLNLNPFSTTTLGAAYCTESLAISDPNTAEPMEGRKRGTELLRNAKGEHVIIAKQAILALFRVVRSRTRGPSTPSPRTLKELYQAGFNGLNARTCRDLLYKWVAILRDAKRSLYIERPIWWPENVRYASPRELYGPEIKVVLFHLFYGEYGYAPLREFYTAGRGIRMKDIEQKTLSWAFCIRRAFKGNIMLRLPEGTTVSQ</sequence>
<feature type="compositionally biased region" description="Basic and acidic residues" evidence="1">
    <location>
        <begin position="124"/>
        <end position="133"/>
    </location>
</feature>
<comment type="caution">
    <text evidence="2">The sequence shown here is derived from an EMBL/GenBank/DDBJ whole genome shotgun (WGS) entry which is preliminary data.</text>
</comment>
<feature type="region of interest" description="Disordered" evidence="1">
    <location>
        <begin position="86"/>
        <end position="148"/>
    </location>
</feature>
<accession>A0AAD6GXN4</accession>
<evidence type="ECO:0000256" key="1">
    <source>
        <dbReference type="SAM" id="MobiDB-lite"/>
    </source>
</evidence>
<name>A0AAD6GXN4_9EURO</name>
<feature type="compositionally biased region" description="Polar residues" evidence="1">
    <location>
        <begin position="86"/>
        <end position="106"/>
    </location>
</feature>
<dbReference type="AlphaFoldDB" id="A0AAD6GXN4"/>
<dbReference type="RefSeq" id="XP_056750238.1">
    <property type="nucleotide sequence ID" value="XM_056901570.1"/>
</dbReference>
<proteinExistence type="predicted"/>
<keyword evidence="3" id="KW-1185">Reference proteome</keyword>
<evidence type="ECO:0000313" key="3">
    <source>
        <dbReference type="Proteomes" id="UP001213799"/>
    </source>
</evidence>
<feature type="compositionally biased region" description="Polar residues" evidence="1">
    <location>
        <begin position="137"/>
        <end position="148"/>
    </location>
</feature>
<gene>
    <name evidence="2" type="ORF">N7537_010516</name>
</gene>
<organism evidence="2 3">
    <name type="scientific">Penicillium hordei</name>
    <dbReference type="NCBI Taxonomy" id="40994"/>
    <lineage>
        <taxon>Eukaryota</taxon>
        <taxon>Fungi</taxon>
        <taxon>Dikarya</taxon>
        <taxon>Ascomycota</taxon>
        <taxon>Pezizomycotina</taxon>
        <taxon>Eurotiomycetes</taxon>
        <taxon>Eurotiomycetidae</taxon>
        <taxon>Eurotiales</taxon>
        <taxon>Aspergillaceae</taxon>
        <taxon>Penicillium</taxon>
    </lineage>
</organism>
<protein>
    <submittedName>
        <fullName evidence="2">Uncharacterized protein</fullName>
    </submittedName>
</protein>
<reference evidence="2" key="2">
    <citation type="submission" date="2023-01" db="EMBL/GenBank/DDBJ databases">
        <authorList>
            <person name="Petersen C."/>
        </authorList>
    </citation>
    <scope>NUCLEOTIDE SEQUENCE</scope>
    <source>
        <strain evidence="2">IBT 12815</strain>
    </source>
</reference>
<dbReference type="GeneID" id="81591812"/>
<evidence type="ECO:0000313" key="2">
    <source>
        <dbReference type="EMBL" id="KAJ5593612.1"/>
    </source>
</evidence>
<dbReference type="Proteomes" id="UP001213799">
    <property type="component" value="Unassembled WGS sequence"/>
</dbReference>
<feature type="region of interest" description="Disordered" evidence="1">
    <location>
        <begin position="33"/>
        <end position="74"/>
    </location>
</feature>